<dbReference type="OrthoDB" id="1890947at2759"/>
<evidence type="ECO:0000313" key="1">
    <source>
        <dbReference type="EMBL" id="KAB2602386.1"/>
    </source>
</evidence>
<organism evidence="1 2">
    <name type="scientific">Pyrus ussuriensis x Pyrus communis</name>
    <dbReference type="NCBI Taxonomy" id="2448454"/>
    <lineage>
        <taxon>Eukaryota</taxon>
        <taxon>Viridiplantae</taxon>
        <taxon>Streptophyta</taxon>
        <taxon>Embryophyta</taxon>
        <taxon>Tracheophyta</taxon>
        <taxon>Spermatophyta</taxon>
        <taxon>Magnoliopsida</taxon>
        <taxon>eudicotyledons</taxon>
        <taxon>Gunneridae</taxon>
        <taxon>Pentapetalae</taxon>
        <taxon>rosids</taxon>
        <taxon>fabids</taxon>
        <taxon>Rosales</taxon>
        <taxon>Rosaceae</taxon>
        <taxon>Amygdaloideae</taxon>
        <taxon>Maleae</taxon>
        <taxon>Pyrus</taxon>
    </lineage>
</organism>
<name>A0A5N5FGZ4_9ROSA</name>
<evidence type="ECO:0000313" key="2">
    <source>
        <dbReference type="Proteomes" id="UP000327157"/>
    </source>
</evidence>
<protein>
    <submittedName>
        <fullName evidence="1">Transcription factor ABORTED MICROSPORES-like</fullName>
    </submittedName>
</protein>
<comment type="caution">
    <text evidence="1">The sequence shown here is derived from an EMBL/GenBank/DDBJ whole genome shotgun (WGS) entry which is preliminary data.</text>
</comment>
<sequence length="65" mass="7788">MQNLIDRLRPLVGLKGWDYCVLWKTEDIMQHLRTNSCDLLAQLPSSLPFRAFLVEFLYRDSYRIK</sequence>
<keyword evidence="2" id="KW-1185">Reference proteome</keyword>
<reference evidence="2" key="2">
    <citation type="submission" date="2019-10" db="EMBL/GenBank/DDBJ databases">
        <title>A de novo genome assembly of a pear dwarfing rootstock.</title>
        <authorList>
            <person name="Wang F."/>
            <person name="Wang J."/>
            <person name="Li S."/>
            <person name="Zhang Y."/>
            <person name="Fang M."/>
            <person name="Ma L."/>
            <person name="Zhao Y."/>
            <person name="Jiang S."/>
        </authorList>
    </citation>
    <scope>NUCLEOTIDE SEQUENCE [LARGE SCALE GENOMIC DNA]</scope>
</reference>
<reference evidence="1 2" key="3">
    <citation type="submission" date="2019-11" db="EMBL/GenBank/DDBJ databases">
        <title>A de novo genome assembly of a pear dwarfing rootstock.</title>
        <authorList>
            <person name="Wang F."/>
            <person name="Wang J."/>
            <person name="Li S."/>
            <person name="Zhang Y."/>
            <person name="Fang M."/>
            <person name="Ma L."/>
            <person name="Zhao Y."/>
            <person name="Jiang S."/>
        </authorList>
    </citation>
    <scope>NUCLEOTIDE SEQUENCE [LARGE SCALE GENOMIC DNA]</scope>
    <source>
        <strain evidence="1">S2</strain>
        <tissue evidence="1">Leaf</tissue>
    </source>
</reference>
<dbReference type="EMBL" id="SMOL01000695">
    <property type="protein sequence ID" value="KAB2602386.1"/>
    <property type="molecule type" value="Genomic_DNA"/>
</dbReference>
<dbReference type="Proteomes" id="UP000327157">
    <property type="component" value="Chromosome 10"/>
</dbReference>
<proteinExistence type="predicted"/>
<gene>
    <name evidence="1" type="ORF">D8674_003391</name>
</gene>
<dbReference type="AlphaFoldDB" id="A0A5N5FGZ4"/>
<accession>A0A5N5FGZ4</accession>
<reference evidence="1 2" key="1">
    <citation type="submission" date="2019-09" db="EMBL/GenBank/DDBJ databases">
        <authorList>
            <person name="Ou C."/>
        </authorList>
    </citation>
    <scope>NUCLEOTIDE SEQUENCE [LARGE SCALE GENOMIC DNA]</scope>
    <source>
        <strain evidence="1">S2</strain>
        <tissue evidence="1">Leaf</tissue>
    </source>
</reference>